<proteinExistence type="predicted"/>
<dbReference type="InterPro" id="IPR003779">
    <property type="entry name" value="CMD-like"/>
</dbReference>
<dbReference type="AlphaFoldDB" id="A0A1V0RIZ3"/>
<feature type="domain" description="Carboxymuconolactone decarboxylase-like" evidence="1">
    <location>
        <begin position="40"/>
        <end position="125"/>
    </location>
</feature>
<dbReference type="RefSeq" id="WP_008280986.1">
    <property type="nucleotide sequence ID" value="NZ_CP020474.1"/>
</dbReference>
<dbReference type="InterPro" id="IPR029032">
    <property type="entry name" value="AhpD-like"/>
</dbReference>
<dbReference type="Proteomes" id="UP000192273">
    <property type="component" value="Chromosome"/>
</dbReference>
<dbReference type="Pfam" id="PF02627">
    <property type="entry name" value="CMD"/>
    <property type="match status" value="1"/>
</dbReference>
<protein>
    <submittedName>
        <fullName evidence="2">Carboxymuconolactone decarboxylase family protein</fullName>
    </submittedName>
</protein>
<dbReference type="OrthoDB" id="9801400at2"/>
<accession>A0A1V0RIZ3</accession>
<dbReference type="KEGG" id="rmm:ROSMUCSMR3_00220"/>
<evidence type="ECO:0000313" key="2">
    <source>
        <dbReference type="EMBL" id="ARE81730.1"/>
    </source>
</evidence>
<gene>
    <name evidence="2" type="ORF">ROSMUCSMR3_00220</name>
</gene>
<sequence length="137" mass="15171">MSDPSNPFEMMMRQAQEMAKALNPALESFSPKGFETLWPTMPKDFMEMSFGKGLNKEGLDAKTRLLLTLAGLTMLGAQSDTQIRMTVRHALEAGATRDEIAETIAQMAMFAGIPSMTRAMDFAREVMDQGDKEGKDK</sequence>
<dbReference type="Gene3D" id="1.20.1290.10">
    <property type="entry name" value="AhpD-like"/>
    <property type="match status" value="1"/>
</dbReference>
<dbReference type="PANTHER" id="PTHR33570">
    <property type="entry name" value="4-CARBOXYMUCONOLACTONE DECARBOXYLASE FAMILY PROTEIN"/>
    <property type="match status" value="1"/>
</dbReference>
<organism evidence="2 3">
    <name type="scientific">Roseovarius mucosus</name>
    <dbReference type="NCBI Taxonomy" id="215743"/>
    <lineage>
        <taxon>Bacteria</taxon>
        <taxon>Pseudomonadati</taxon>
        <taxon>Pseudomonadota</taxon>
        <taxon>Alphaproteobacteria</taxon>
        <taxon>Rhodobacterales</taxon>
        <taxon>Roseobacteraceae</taxon>
        <taxon>Roseovarius</taxon>
    </lineage>
</organism>
<keyword evidence="3" id="KW-1185">Reference proteome</keyword>
<dbReference type="InterPro" id="IPR052512">
    <property type="entry name" value="4CMD/NDH-1_regulator"/>
</dbReference>
<dbReference type="EMBL" id="CP020474">
    <property type="protein sequence ID" value="ARE81730.1"/>
    <property type="molecule type" value="Genomic_DNA"/>
</dbReference>
<dbReference type="SUPFAM" id="SSF69118">
    <property type="entry name" value="AhpD-like"/>
    <property type="match status" value="1"/>
</dbReference>
<dbReference type="PANTHER" id="PTHR33570:SF2">
    <property type="entry name" value="CARBOXYMUCONOLACTONE DECARBOXYLASE-LIKE DOMAIN-CONTAINING PROTEIN"/>
    <property type="match status" value="1"/>
</dbReference>
<name>A0A1V0RIZ3_9RHOB</name>
<evidence type="ECO:0000259" key="1">
    <source>
        <dbReference type="Pfam" id="PF02627"/>
    </source>
</evidence>
<evidence type="ECO:0000313" key="3">
    <source>
        <dbReference type="Proteomes" id="UP000192273"/>
    </source>
</evidence>
<reference evidence="2 3" key="1">
    <citation type="submission" date="2017-03" db="EMBL/GenBank/DDBJ databases">
        <title>Genome Sequence of Roseovarius mucosus strain SMR3 Isolated from a culture of the Diatom Skeletonema marinoi.</title>
        <authorList>
            <person name="Topel M."/>
            <person name="Pinder M."/>
            <person name="Johansson O.N."/>
            <person name="Kourtchenko O."/>
            <person name="Godhe A."/>
            <person name="Clarke A.K."/>
        </authorList>
    </citation>
    <scope>NUCLEOTIDE SEQUENCE [LARGE SCALE GENOMIC DNA]</scope>
    <source>
        <strain evidence="2 3">SMR3</strain>
    </source>
</reference>
<dbReference type="GO" id="GO:0051920">
    <property type="term" value="F:peroxiredoxin activity"/>
    <property type="evidence" value="ECO:0007669"/>
    <property type="project" value="InterPro"/>
</dbReference>